<proteinExistence type="predicted"/>
<accession>A0A811KC13</accession>
<organism evidence="2 3">
    <name type="scientific">Bursaphelenchus okinawaensis</name>
    <dbReference type="NCBI Taxonomy" id="465554"/>
    <lineage>
        <taxon>Eukaryota</taxon>
        <taxon>Metazoa</taxon>
        <taxon>Ecdysozoa</taxon>
        <taxon>Nematoda</taxon>
        <taxon>Chromadorea</taxon>
        <taxon>Rhabditida</taxon>
        <taxon>Tylenchina</taxon>
        <taxon>Tylenchomorpha</taxon>
        <taxon>Aphelenchoidea</taxon>
        <taxon>Aphelenchoididae</taxon>
        <taxon>Bursaphelenchus</taxon>
    </lineage>
</organism>
<evidence type="ECO:0000256" key="1">
    <source>
        <dbReference type="SAM" id="SignalP"/>
    </source>
</evidence>
<evidence type="ECO:0000313" key="2">
    <source>
        <dbReference type="EMBL" id="CAD5212923.1"/>
    </source>
</evidence>
<keyword evidence="3" id="KW-1185">Reference proteome</keyword>
<gene>
    <name evidence="2" type="ORF">BOKJ2_LOCUS4724</name>
</gene>
<dbReference type="AlphaFoldDB" id="A0A811KC13"/>
<reference evidence="2" key="1">
    <citation type="submission" date="2020-09" db="EMBL/GenBank/DDBJ databases">
        <authorList>
            <person name="Kikuchi T."/>
        </authorList>
    </citation>
    <scope>NUCLEOTIDE SEQUENCE</scope>
    <source>
        <strain evidence="2">SH1</strain>
    </source>
</reference>
<dbReference type="Proteomes" id="UP000783686">
    <property type="component" value="Unassembled WGS sequence"/>
</dbReference>
<dbReference type="EMBL" id="CAJFCW020000002">
    <property type="protein sequence ID" value="CAG9098207.1"/>
    <property type="molecule type" value="Genomic_DNA"/>
</dbReference>
<sequence length="149" mass="18441">MLGMVLLVLLCLVPCASCDNYCYHCEETENGEVDQNCMVIDPLKQNPYKVCRDSCYTIWGNVTIGDKVVLAVQRDCDYQGQLPNIWNVVHMQRSKMQHVESISAYHHKYFDYDHYYQYYHYYHYDHYYHYNYYYHYYHYVHYYHYHHNY</sequence>
<keyword evidence="1" id="KW-0732">Signal</keyword>
<protein>
    <submittedName>
        <fullName evidence="2">Uncharacterized protein</fullName>
    </submittedName>
</protein>
<comment type="caution">
    <text evidence="2">The sequence shown here is derived from an EMBL/GenBank/DDBJ whole genome shotgun (WGS) entry which is preliminary data.</text>
</comment>
<feature type="signal peptide" evidence="1">
    <location>
        <begin position="1"/>
        <end position="18"/>
    </location>
</feature>
<evidence type="ECO:0000313" key="3">
    <source>
        <dbReference type="Proteomes" id="UP000614601"/>
    </source>
</evidence>
<dbReference type="EMBL" id="CAJFDH010000002">
    <property type="protein sequence ID" value="CAD5212923.1"/>
    <property type="molecule type" value="Genomic_DNA"/>
</dbReference>
<name>A0A811KC13_9BILA</name>
<dbReference type="Proteomes" id="UP000614601">
    <property type="component" value="Unassembled WGS sequence"/>
</dbReference>
<feature type="chain" id="PRO_5036408311" evidence="1">
    <location>
        <begin position="19"/>
        <end position="149"/>
    </location>
</feature>